<dbReference type="InterPro" id="IPR052164">
    <property type="entry name" value="Anthracycline_SecMetBiosynth"/>
</dbReference>
<dbReference type="PANTHER" id="PTHR33993:SF14">
    <property type="entry name" value="GB|AAF24581.1"/>
    <property type="match status" value="1"/>
</dbReference>
<gene>
    <name evidence="2" type="ORF">A4R43_35005</name>
</gene>
<dbReference type="RefSeq" id="WP_113696073.1">
    <property type="nucleotide sequence ID" value="NZ_CP015163.1"/>
</dbReference>
<name>A0A344LG41_9PSEU</name>
<evidence type="ECO:0000313" key="3">
    <source>
        <dbReference type="Proteomes" id="UP000250434"/>
    </source>
</evidence>
<feature type="domain" description="VOC" evidence="1">
    <location>
        <begin position="12"/>
        <end position="121"/>
    </location>
</feature>
<evidence type="ECO:0000313" key="2">
    <source>
        <dbReference type="EMBL" id="AXB47015.1"/>
    </source>
</evidence>
<dbReference type="PROSITE" id="PS51819">
    <property type="entry name" value="VOC"/>
    <property type="match status" value="2"/>
</dbReference>
<sequence>MPIRYSPWPRGMPCWVDLMISDLGKAKEFYGQLFGWEFEHRAGRLRCTIGGREVSGIGERTGPETAAVWTTYLAVPDLDVTVRAIAGAGGRIFRPATGVGDDCRFAVVADPSGAVFGLWQAGARIGAQVTDEPGALVWNECFTANRTAAEAFYTGIFGYGAADLSAPGFGYTALTLGGEAVGGLAELPADVPGEVPAHWVTYFAVADADESAELVAELGGTVQNPPSDSPDGRLAAVTDNQGVPFCLVGPRRP</sequence>
<dbReference type="CDD" id="cd07247">
    <property type="entry name" value="SgaA_N_like"/>
    <property type="match status" value="2"/>
</dbReference>
<reference evidence="2 3" key="1">
    <citation type="submission" date="2016-04" db="EMBL/GenBank/DDBJ databases">
        <title>Complete genome sequence and analysis of deep-sea sediment isolate, Amycolatopsis sp. WP1.</title>
        <authorList>
            <person name="Wang H."/>
            <person name="Chen S."/>
            <person name="Wu Q."/>
        </authorList>
    </citation>
    <scope>NUCLEOTIDE SEQUENCE [LARGE SCALE GENOMIC DNA]</scope>
    <source>
        <strain evidence="2 3">WP1</strain>
    </source>
</reference>
<dbReference type="PANTHER" id="PTHR33993">
    <property type="entry name" value="GLYOXALASE-RELATED"/>
    <property type="match status" value="1"/>
</dbReference>
<proteinExistence type="predicted"/>
<dbReference type="InterPro" id="IPR029068">
    <property type="entry name" value="Glyas_Bleomycin-R_OHBP_Dase"/>
</dbReference>
<dbReference type="InterPro" id="IPR037523">
    <property type="entry name" value="VOC_core"/>
</dbReference>
<dbReference type="EMBL" id="CP015163">
    <property type="protein sequence ID" value="AXB47015.1"/>
    <property type="molecule type" value="Genomic_DNA"/>
</dbReference>
<dbReference type="Proteomes" id="UP000250434">
    <property type="component" value="Chromosome"/>
</dbReference>
<dbReference type="KEGG" id="aab:A4R43_35005"/>
<evidence type="ECO:0000259" key="1">
    <source>
        <dbReference type="PROSITE" id="PS51819"/>
    </source>
</evidence>
<dbReference type="Pfam" id="PF00903">
    <property type="entry name" value="Glyoxalase"/>
    <property type="match status" value="2"/>
</dbReference>
<dbReference type="InterPro" id="IPR004360">
    <property type="entry name" value="Glyas_Fos-R_dOase_dom"/>
</dbReference>
<feature type="domain" description="VOC" evidence="1">
    <location>
        <begin position="135"/>
        <end position="250"/>
    </location>
</feature>
<protein>
    <recommendedName>
        <fullName evidence="1">VOC domain-containing protein</fullName>
    </recommendedName>
</protein>
<organism evidence="2 3">
    <name type="scientific">Amycolatopsis albispora</name>
    <dbReference type="NCBI Taxonomy" id="1804986"/>
    <lineage>
        <taxon>Bacteria</taxon>
        <taxon>Bacillati</taxon>
        <taxon>Actinomycetota</taxon>
        <taxon>Actinomycetes</taxon>
        <taxon>Pseudonocardiales</taxon>
        <taxon>Pseudonocardiaceae</taxon>
        <taxon>Amycolatopsis</taxon>
    </lineage>
</organism>
<keyword evidence="3" id="KW-1185">Reference proteome</keyword>
<dbReference type="Gene3D" id="3.10.180.10">
    <property type="entry name" value="2,3-Dihydroxybiphenyl 1,2-Dioxygenase, domain 1"/>
    <property type="match status" value="2"/>
</dbReference>
<dbReference type="AlphaFoldDB" id="A0A344LG41"/>
<dbReference type="OrthoDB" id="9793039at2"/>
<dbReference type="SUPFAM" id="SSF54593">
    <property type="entry name" value="Glyoxalase/Bleomycin resistance protein/Dihydroxybiphenyl dioxygenase"/>
    <property type="match status" value="2"/>
</dbReference>
<accession>A0A344LG41</accession>